<sequence length="86" mass="10087">MQEKKQSPRGKIGVCRSIQSLHPRPRMCSLCLWLRGVLHIVRGQTRQRLIAILQSHDQRDPSIITFSQDLSHHYRISKGMKRCNRL</sequence>
<dbReference type="EMBL" id="BGPR01000788">
    <property type="protein sequence ID" value="GBM35596.1"/>
    <property type="molecule type" value="Genomic_DNA"/>
</dbReference>
<protein>
    <submittedName>
        <fullName evidence="1">Uncharacterized protein</fullName>
    </submittedName>
</protein>
<dbReference type="Proteomes" id="UP000499080">
    <property type="component" value="Unassembled WGS sequence"/>
</dbReference>
<reference evidence="1 2" key="1">
    <citation type="journal article" date="2019" name="Sci. Rep.">
        <title>Orb-weaving spider Araneus ventricosus genome elucidates the spidroin gene catalogue.</title>
        <authorList>
            <person name="Kono N."/>
            <person name="Nakamura H."/>
            <person name="Ohtoshi R."/>
            <person name="Moran D.A.P."/>
            <person name="Shinohara A."/>
            <person name="Yoshida Y."/>
            <person name="Fujiwara M."/>
            <person name="Mori M."/>
            <person name="Tomita M."/>
            <person name="Arakawa K."/>
        </authorList>
    </citation>
    <scope>NUCLEOTIDE SEQUENCE [LARGE SCALE GENOMIC DNA]</scope>
</reference>
<accession>A0A4Y2F5I4</accession>
<evidence type="ECO:0000313" key="2">
    <source>
        <dbReference type="Proteomes" id="UP000499080"/>
    </source>
</evidence>
<proteinExistence type="predicted"/>
<organism evidence="1 2">
    <name type="scientific">Araneus ventricosus</name>
    <name type="common">Orbweaver spider</name>
    <name type="synonym">Epeira ventricosa</name>
    <dbReference type="NCBI Taxonomy" id="182803"/>
    <lineage>
        <taxon>Eukaryota</taxon>
        <taxon>Metazoa</taxon>
        <taxon>Ecdysozoa</taxon>
        <taxon>Arthropoda</taxon>
        <taxon>Chelicerata</taxon>
        <taxon>Arachnida</taxon>
        <taxon>Araneae</taxon>
        <taxon>Araneomorphae</taxon>
        <taxon>Entelegynae</taxon>
        <taxon>Araneoidea</taxon>
        <taxon>Araneidae</taxon>
        <taxon>Araneus</taxon>
    </lineage>
</organism>
<dbReference type="AlphaFoldDB" id="A0A4Y2F5I4"/>
<evidence type="ECO:0000313" key="1">
    <source>
        <dbReference type="EMBL" id="GBM35596.1"/>
    </source>
</evidence>
<gene>
    <name evidence="1" type="ORF">AVEN_121043_1</name>
</gene>
<keyword evidence="2" id="KW-1185">Reference proteome</keyword>
<comment type="caution">
    <text evidence="1">The sequence shown here is derived from an EMBL/GenBank/DDBJ whole genome shotgun (WGS) entry which is preliminary data.</text>
</comment>
<name>A0A4Y2F5I4_ARAVE</name>